<proteinExistence type="predicted"/>
<sequence>MESESAVIKKCEAPFLPIKYEYNFTEAQKNFPIHYIFLLNTNLDNSMQEQMLKIFHSITCMIPSTSSSSNINSTKFSLITLGENNQRINFGNNPEKWLSTFQNNNFSGTFENQKVLNICEQIIEGLQKFVFEEENREAFLSNGLKNFVMFQMIDNFGPEKCQKDLIGFLKKNNLTNTIGISQNVITFGPASPHLSLPMINQSLSKNPKFFTGALINFENFYGFNSSNNILYASIKPFVEEMIVISENFVKYYTTFAKASDENENVIEMVEALFDDFPSNKT</sequence>
<organism evidence="1 2">
    <name type="scientific">Panagrolaimus davidi</name>
    <dbReference type="NCBI Taxonomy" id="227884"/>
    <lineage>
        <taxon>Eukaryota</taxon>
        <taxon>Metazoa</taxon>
        <taxon>Ecdysozoa</taxon>
        <taxon>Nematoda</taxon>
        <taxon>Chromadorea</taxon>
        <taxon>Rhabditida</taxon>
        <taxon>Tylenchina</taxon>
        <taxon>Panagrolaimomorpha</taxon>
        <taxon>Panagrolaimoidea</taxon>
        <taxon>Panagrolaimidae</taxon>
        <taxon>Panagrolaimus</taxon>
    </lineage>
</organism>
<dbReference type="AlphaFoldDB" id="A0A914Q451"/>
<evidence type="ECO:0000313" key="1">
    <source>
        <dbReference type="Proteomes" id="UP000887578"/>
    </source>
</evidence>
<accession>A0A914Q451</accession>
<dbReference type="WBParaSite" id="PDA_v2.g21939.t1">
    <property type="protein sequence ID" value="PDA_v2.g21939.t1"/>
    <property type="gene ID" value="PDA_v2.g21939"/>
</dbReference>
<protein>
    <submittedName>
        <fullName evidence="2">Uncharacterized protein</fullName>
    </submittedName>
</protein>
<keyword evidence="1" id="KW-1185">Reference proteome</keyword>
<evidence type="ECO:0000313" key="2">
    <source>
        <dbReference type="WBParaSite" id="PDA_v2.g21939.t1"/>
    </source>
</evidence>
<name>A0A914Q451_9BILA</name>
<reference evidence="2" key="1">
    <citation type="submission" date="2022-11" db="UniProtKB">
        <authorList>
            <consortium name="WormBaseParasite"/>
        </authorList>
    </citation>
    <scope>IDENTIFICATION</scope>
</reference>
<dbReference type="Proteomes" id="UP000887578">
    <property type="component" value="Unplaced"/>
</dbReference>